<dbReference type="PaxDb" id="67767-A0A0J7L6R1"/>
<evidence type="ECO:0000313" key="1">
    <source>
        <dbReference type="EMBL" id="KMQ98356.1"/>
    </source>
</evidence>
<accession>A0A0J7L6R1</accession>
<gene>
    <name evidence="1" type="ORF">RF55_1279</name>
</gene>
<dbReference type="PROSITE" id="PS51257">
    <property type="entry name" value="PROKAR_LIPOPROTEIN"/>
    <property type="match status" value="1"/>
</dbReference>
<name>A0A0J7L6R1_LASNI</name>
<evidence type="ECO:0000313" key="2">
    <source>
        <dbReference type="Proteomes" id="UP000036403"/>
    </source>
</evidence>
<dbReference type="Proteomes" id="UP000036403">
    <property type="component" value="Unassembled WGS sequence"/>
</dbReference>
<reference evidence="1 2" key="1">
    <citation type="submission" date="2015-04" db="EMBL/GenBank/DDBJ databases">
        <title>Lasius niger genome sequencing.</title>
        <authorList>
            <person name="Konorov E.A."/>
            <person name="Nikitin M.A."/>
            <person name="Kirill M.V."/>
            <person name="Chang P."/>
        </authorList>
    </citation>
    <scope>NUCLEOTIDE SEQUENCE [LARGE SCALE GENOMIC DNA]</scope>
    <source>
        <tissue evidence="1">Whole</tissue>
    </source>
</reference>
<organism evidence="1 2">
    <name type="scientific">Lasius niger</name>
    <name type="common">Black garden ant</name>
    <dbReference type="NCBI Taxonomy" id="67767"/>
    <lineage>
        <taxon>Eukaryota</taxon>
        <taxon>Metazoa</taxon>
        <taxon>Ecdysozoa</taxon>
        <taxon>Arthropoda</taxon>
        <taxon>Hexapoda</taxon>
        <taxon>Insecta</taxon>
        <taxon>Pterygota</taxon>
        <taxon>Neoptera</taxon>
        <taxon>Endopterygota</taxon>
        <taxon>Hymenoptera</taxon>
        <taxon>Apocrita</taxon>
        <taxon>Aculeata</taxon>
        <taxon>Formicoidea</taxon>
        <taxon>Formicidae</taxon>
        <taxon>Formicinae</taxon>
        <taxon>Lasius</taxon>
        <taxon>Lasius</taxon>
    </lineage>
</organism>
<protein>
    <submittedName>
        <fullName evidence="1">Versicolorin reductase-like protein</fullName>
    </submittedName>
</protein>
<keyword evidence="2" id="KW-1185">Reference proteome</keyword>
<comment type="caution">
    <text evidence="1">The sequence shown here is derived from an EMBL/GenBank/DDBJ whole genome shotgun (WGS) entry which is preliminary data.</text>
</comment>
<dbReference type="AlphaFoldDB" id="A0A0J7L6R1"/>
<proteinExistence type="predicted"/>
<sequence>MTAARPEKQKVRLAGVAQGITSACIQEPRFDLPCRFSRADRTPTRISPDRQDLPDVVTGGSCLAVSYPNAPSLRRLVTIGSPISRDLSLINLAIVEVNVRPFYVTSDQVKRRKNPGETKSVVPMTTLNGNYVPGALETK</sequence>
<dbReference type="EMBL" id="LBMM01000437">
    <property type="protein sequence ID" value="KMQ98356.1"/>
    <property type="molecule type" value="Genomic_DNA"/>
</dbReference>